<protein>
    <submittedName>
        <fullName evidence="1">Zinc ribbon domain-containing protein</fullName>
    </submittedName>
</protein>
<dbReference type="AlphaFoldDB" id="A0A8U0HZ21"/>
<evidence type="ECO:0000313" key="1">
    <source>
        <dbReference type="EMBL" id="UPV76412.1"/>
    </source>
</evidence>
<proteinExistence type="predicted"/>
<dbReference type="RefSeq" id="WP_248652445.1">
    <property type="nucleotide sequence ID" value="NZ_CP096660.1"/>
</dbReference>
<keyword evidence="2" id="KW-1185">Reference proteome</keyword>
<dbReference type="GeneID" id="72187498"/>
<keyword evidence="1" id="KW-0614">Plasmid</keyword>
<dbReference type="KEGG" id="halx:M0R89_19825"/>
<reference evidence="1 2" key="1">
    <citation type="submission" date="2022-04" db="EMBL/GenBank/DDBJ databases">
        <title>Diverse halophilic archaea isolated from saline environments.</title>
        <authorList>
            <person name="Cui H.-L."/>
        </authorList>
    </citation>
    <scope>NUCLEOTIDE SEQUENCE [LARGE SCALE GENOMIC DNA]</scope>
    <source>
        <strain evidence="1 2">XZYJT49</strain>
        <plasmid evidence="1 2">unnamed1</plasmid>
    </source>
</reference>
<accession>A0A8U0HZ21</accession>
<name>A0A8U0HZ21_9EURY</name>
<sequence>MEQLLESRETGTDDVDLSRGADDFDSLLFCGRCGERFQAAEATDDGWYYRCPNEDCDAEGIHEDLYPVKDVLPSTH</sequence>
<gene>
    <name evidence="1" type="ORF">M0R89_19825</name>
</gene>
<dbReference type="Proteomes" id="UP000830729">
    <property type="component" value="Plasmid unnamed1"/>
</dbReference>
<geneLocation type="plasmid" evidence="1 2">
    <name>unnamed1</name>
</geneLocation>
<organism evidence="1 2">
    <name type="scientific">Halorussus limi</name>
    <dbReference type="NCBI Taxonomy" id="2938695"/>
    <lineage>
        <taxon>Archaea</taxon>
        <taxon>Methanobacteriati</taxon>
        <taxon>Methanobacteriota</taxon>
        <taxon>Stenosarchaea group</taxon>
        <taxon>Halobacteria</taxon>
        <taxon>Halobacteriales</taxon>
        <taxon>Haladaptataceae</taxon>
        <taxon>Halorussus</taxon>
    </lineage>
</organism>
<evidence type="ECO:0000313" key="2">
    <source>
        <dbReference type="Proteomes" id="UP000830729"/>
    </source>
</evidence>
<dbReference type="EMBL" id="CP096660">
    <property type="protein sequence ID" value="UPV76412.1"/>
    <property type="molecule type" value="Genomic_DNA"/>
</dbReference>